<evidence type="ECO:0000256" key="7">
    <source>
        <dbReference type="ARBA" id="ARBA00049972"/>
    </source>
</evidence>
<dbReference type="NCBIfam" id="NF002073">
    <property type="entry name" value="PRK00913.1-2"/>
    <property type="match status" value="1"/>
</dbReference>
<feature type="active site" evidence="8">
    <location>
        <position position="349"/>
    </location>
</feature>
<gene>
    <name evidence="8" type="primary">pepA</name>
    <name evidence="10" type="ORF">CIB87_23250</name>
</gene>
<dbReference type="EMBL" id="CP022674">
    <property type="protein sequence ID" value="AXI31807.1"/>
    <property type="molecule type" value="Genomic_DNA"/>
</dbReference>
<comment type="subcellular location">
    <subcellularLocation>
        <location evidence="8">Cytoplasm</location>
    </subcellularLocation>
</comment>
<dbReference type="PROSITE" id="PS00631">
    <property type="entry name" value="CYTOSOL_AP"/>
    <property type="match status" value="1"/>
</dbReference>
<feature type="binding site" evidence="8">
    <location>
        <position position="347"/>
    </location>
    <ligand>
        <name>Mn(2+)</name>
        <dbReference type="ChEBI" id="CHEBI:29035"/>
        <label>2</label>
    </ligand>
</feature>
<dbReference type="HAMAP" id="MF_00181">
    <property type="entry name" value="Cytosol_peptidase_M17"/>
    <property type="match status" value="1"/>
</dbReference>
<comment type="cofactor">
    <cofactor evidence="8">
        <name>Mn(2+)</name>
        <dbReference type="ChEBI" id="CHEBI:29035"/>
    </cofactor>
    <text evidence="8">Binds 2 manganese ions per subunit.</text>
</comment>
<feature type="binding site" evidence="8">
    <location>
        <position position="345"/>
    </location>
    <ligand>
        <name>Mn(2+)</name>
        <dbReference type="ChEBI" id="CHEBI:29035"/>
        <label>1</label>
    </ligand>
</feature>
<dbReference type="InterPro" id="IPR008283">
    <property type="entry name" value="Peptidase_M17_N"/>
</dbReference>
<evidence type="ECO:0000256" key="5">
    <source>
        <dbReference type="ARBA" id="ARBA00022670"/>
    </source>
</evidence>
<protein>
    <recommendedName>
        <fullName evidence="8">Probable cytosol aminopeptidase</fullName>
        <ecNumber evidence="8">3.4.11.1</ecNumber>
    </recommendedName>
    <alternativeName>
        <fullName evidence="8">Leucine aminopeptidase</fullName>
        <shortName evidence="8">LAP</shortName>
        <ecNumber evidence="8">3.4.11.10</ecNumber>
    </alternativeName>
    <alternativeName>
        <fullName evidence="8">Leucyl aminopeptidase</fullName>
    </alternativeName>
</protein>
<feature type="binding site" evidence="8">
    <location>
        <position position="268"/>
    </location>
    <ligand>
        <name>Mn(2+)</name>
        <dbReference type="ChEBI" id="CHEBI:29035"/>
        <label>2</label>
    </ligand>
</feature>
<dbReference type="NCBIfam" id="NF002074">
    <property type="entry name" value="PRK00913.1-4"/>
    <property type="match status" value="1"/>
</dbReference>
<dbReference type="GO" id="GO:0030145">
    <property type="term" value="F:manganese ion binding"/>
    <property type="evidence" value="ECO:0007669"/>
    <property type="project" value="UniProtKB-UniRule"/>
</dbReference>
<dbReference type="AlphaFoldDB" id="A0AA86IKN4"/>
<feature type="domain" description="Cytosol aminopeptidase" evidence="9">
    <location>
        <begin position="343"/>
        <end position="350"/>
    </location>
</feature>
<dbReference type="InterPro" id="IPR011356">
    <property type="entry name" value="Leucine_aapep/pepB"/>
</dbReference>
<organism evidence="10 11">
    <name type="scientific">Priestia megaterium</name>
    <name type="common">Bacillus megaterium</name>
    <dbReference type="NCBI Taxonomy" id="1404"/>
    <lineage>
        <taxon>Bacteria</taxon>
        <taxon>Bacillati</taxon>
        <taxon>Bacillota</taxon>
        <taxon>Bacilli</taxon>
        <taxon>Bacillales</taxon>
        <taxon>Bacillaceae</taxon>
        <taxon>Priestia</taxon>
    </lineage>
</organism>
<accession>A0AA86IKN4</accession>
<dbReference type="NCBIfam" id="NF002083">
    <property type="entry name" value="PRK00913.3-5"/>
    <property type="match status" value="1"/>
</dbReference>
<keyword evidence="8" id="KW-0479">Metal-binding</keyword>
<keyword evidence="8" id="KW-0464">Manganese</keyword>
<keyword evidence="8" id="KW-0963">Cytoplasm</keyword>
<feature type="binding site" evidence="8">
    <location>
        <position position="286"/>
    </location>
    <ligand>
        <name>Mn(2+)</name>
        <dbReference type="ChEBI" id="CHEBI:29035"/>
        <label>2</label>
    </ligand>
</feature>
<dbReference type="InterPro" id="IPR000819">
    <property type="entry name" value="Peptidase_M17_C"/>
</dbReference>
<dbReference type="Proteomes" id="UP000253834">
    <property type="component" value="Chromosome"/>
</dbReference>
<dbReference type="GO" id="GO:0006508">
    <property type="term" value="P:proteolysis"/>
    <property type="evidence" value="ECO:0007669"/>
    <property type="project" value="UniProtKB-KW"/>
</dbReference>
<keyword evidence="4 8" id="KW-0031">Aminopeptidase</keyword>
<dbReference type="GO" id="GO:0005737">
    <property type="term" value="C:cytoplasm"/>
    <property type="evidence" value="ECO:0007669"/>
    <property type="project" value="UniProtKB-SubCell"/>
</dbReference>
<dbReference type="Gene3D" id="3.40.220.10">
    <property type="entry name" value="Leucine Aminopeptidase, subunit E, domain 1"/>
    <property type="match status" value="1"/>
</dbReference>
<comment type="catalytic activity">
    <reaction evidence="1 8">
        <text>Release of an N-terminal amino acid, Xaa-|-Yaa-, in which Xaa is preferably Leu, but may be other amino acids including Pro although not Arg or Lys, and Yaa may be Pro. Amino acid amides and methyl esters are also readily hydrolyzed, but rates on arylamides are exceedingly low.</text>
        <dbReference type="EC" id="3.4.11.1"/>
    </reaction>
</comment>
<dbReference type="InterPro" id="IPR023042">
    <property type="entry name" value="Peptidase_M17_leu_NH2_pept"/>
</dbReference>
<keyword evidence="6 8" id="KW-0378">Hydrolase</keyword>
<dbReference type="Pfam" id="PF00883">
    <property type="entry name" value="Peptidase_M17"/>
    <property type="match status" value="1"/>
</dbReference>
<evidence type="ECO:0000313" key="11">
    <source>
        <dbReference type="Proteomes" id="UP000253834"/>
    </source>
</evidence>
<comment type="catalytic activity">
    <reaction evidence="2 8">
        <text>Release of an N-terminal amino acid, preferentially leucine, but not glutamic or aspartic acids.</text>
        <dbReference type="EC" id="3.4.11.10"/>
    </reaction>
</comment>
<evidence type="ECO:0000313" key="10">
    <source>
        <dbReference type="EMBL" id="AXI31807.1"/>
    </source>
</evidence>
<feature type="active site" evidence="8">
    <location>
        <position position="275"/>
    </location>
</feature>
<dbReference type="GO" id="GO:0070006">
    <property type="term" value="F:metalloaminopeptidase activity"/>
    <property type="evidence" value="ECO:0007669"/>
    <property type="project" value="InterPro"/>
</dbReference>
<evidence type="ECO:0000256" key="2">
    <source>
        <dbReference type="ARBA" id="ARBA00000967"/>
    </source>
</evidence>
<dbReference type="CDD" id="cd00433">
    <property type="entry name" value="Peptidase_M17"/>
    <property type="match status" value="1"/>
</dbReference>
<feature type="binding site" evidence="8">
    <location>
        <position position="263"/>
    </location>
    <ligand>
        <name>Mn(2+)</name>
        <dbReference type="ChEBI" id="CHEBI:29035"/>
        <label>2</label>
    </ligand>
</feature>
<evidence type="ECO:0000256" key="1">
    <source>
        <dbReference type="ARBA" id="ARBA00000135"/>
    </source>
</evidence>
<dbReference type="PRINTS" id="PR00481">
    <property type="entry name" value="LAMNOPPTDASE"/>
</dbReference>
<dbReference type="Gene3D" id="3.40.630.10">
    <property type="entry name" value="Zn peptidases"/>
    <property type="match status" value="1"/>
</dbReference>
<evidence type="ECO:0000256" key="3">
    <source>
        <dbReference type="ARBA" id="ARBA00009528"/>
    </source>
</evidence>
<dbReference type="EC" id="3.4.11.1" evidence="8"/>
<comment type="similarity">
    <text evidence="3 8">Belongs to the peptidase M17 family.</text>
</comment>
<dbReference type="SUPFAM" id="SSF52949">
    <property type="entry name" value="Macro domain-like"/>
    <property type="match status" value="1"/>
</dbReference>
<dbReference type="PANTHER" id="PTHR11963">
    <property type="entry name" value="LEUCINE AMINOPEPTIDASE-RELATED"/>
    <property type="match status" value="1"/>
</dbReference>
<comment type="function">
    <text evidence="7 8">Presumably involved in the processing and regular turnover of intracellular proteins. Catalyzes the removal of unsubstituted N-terminal amino acids from various peptides.</text>
</comment>
<name>A0AA86IKN4_PRIMG</name>
<dbReference type="PANTHER" id="PTHR11963:SF23">
    <property type="entry name" value="CYTOSOL AMINOPEPTIDASE"/>
    <property type="match status" value="1"/>
</dbReference>
<feature type="binding site" evidence="8">
    <location>
        <position position="268"/>
    </location>
    <ligand>
        <name>Mn(2+)</name>
        <dbReference type="ChEBI" id="CHEBI:29035"/>
        <label>1</label>
    </ligand>
</feature>
<sequence>MFSHVETYGVDRQTEALVIGLFNQNQQFEGFLKEIDDALDAQLIHLIKEGDIRVQEKRISTIHTLGKLGAKRLYFVGLGRKQALTKNGLKESFGLLFKKLKEAKISNASVVLPTFDTGEWSEQETAALLGEAQQLAMYEFENYKKKSNEPDKQLEKIELFSCYKDVLQSALVGYTYGKATNSARTLVNLPSNMLTATDLANYAVEMAHTYGFEYEILEKEEMETLGMGALLAVNQGSAEPPKMIVLKYQGKEKWEDVIGLVGKGITFDTGGYSIKSKDGIVGMKTDMGGAASVLGAMEAIGELKPQQNVVAVIPSTDNVISARAFKPDDVITAMNGKTIEVLNTDAEGRLALADGISYAKHHGANYLVDVATLTGGVIVALGTHTTGAMTNDSALLQQIAKASIETGEPVWELPITERDKKRVRGSKVADLNNSPGREGHAIMAGTFIGEFAEQTPWVHLDIAGTATSAASHELGPSGATGVMVRTLAAMVCSFEAN</sequence>
<dbReference type="EC" id="3.4.11.10" evidence="8"/>
<evidence type="ECO:0000256" key="6">
    <source>
        <dbReference type="ARBA" id="ARBA00022801"/>
    </source>
</evidence>
<keyword evidence="5 8" id="KW-0645">Protease</keyword>
<feature type="binding site" evidence="8">
    <location>
        <position position="347"/>
    </location>
    <ligand>
        <name>Mn(2+)</name>
        <dbReference type="ChEBI" id="CHEBI:29035"/>
        <label>1</label>
    </ligand>
</feature>
<dbReference type="Pfam" id="PF02789">
    <property type="entry name" value="Peptidase_M17_N"/>
    <property type="match status" value="1"/>
</dbReference>
<evidence type="ECO:0000256" key="8">
    <source>
        <dbReference type="HAMAP-Rule" id="MF_00181"/>
    </source>
</evidence>
<reference evidence="10 11" key="1">
    <citation type="submission" date="2017-07" db="EMBL/GenBank/DDBJ databases">
        <title>Isolation and development of strain Bacillus megaterium SR7 for enhanced growth and metabolite production under supercritical carbon dioxide.</title>
        <authorList>
            <person name="Freedman A.J.E."/>
            <person name="Peet K.C."/>
            <person name="Boock J.T."/>
            <person name="Penn K."/>
            <person name="Prather K.L.J."/>
            <person name="Thompson J.R."/>
        </authorList>
    </citation>
    <scope>NUCLEOTIDE SEQUENCE [LARGE SCALE GENOMIC DNA]</scope>
    <source>
        <strain evidence="10 11">SR7</strain>
    </source>
</reference>
<dbReference type="InterPro" id="IPR043472">
    <property type="entry name" value="Macro_dom-like"/>
</dbReference>
<dbReference type="RefSeq" id="WP_114896931.1">
    <property type="nucleotide sequence ID" value="NZ_CP022674.1"/>
</dbReference>
<dbReference type="SUPFAM" id="SSF53187">
    <property type="entry name" value="Zn-dependent exopeptidases"/>
    <property type="match status" value="1"/>
</dbReference>
<evidence type="ECO:0000256" key="4">
    <source>
        <dbReference type="ARBA" id="ARBA00022438"/>
    </source>
</evidence>
<evidence type="ECO:0000259" key="9">
    <source>
        <dbReference type="PROSITE" id="PS00631"/>
    </source>
</evidence>
<proteinExistence type="inferred from homology"/>